<comment type="caution">
    <text evidence="1">The sequence shown here is derived from an EMBL/GenBank/DDBJ whole genome shotgun (WGS) entry which is preliminary data.</text>
</comment>
<sequence>MATSKTLSAENIQLGIFGSTISEPYSSDDATLARLGKRPVLKRSFGFMTILGFSCTVLITWEGSLFVLLSGLQNGGPSGVIYGFLLVWGGMISVFATLSELVSMAPTSAGQYHWVSMLAPSSSRKFLGYMTGWLTVAGWQATVASAAYSTGTMIQGLILLTHPEYQQPEQNWQGTLLLWAVILLSYTINTAVGTLLAKFEGLVFFLHILGFFGVLLPMVLLKSEHASTEDVFNTFANLGDWQTQGLSMCIGILGIVFAFVGGDSAIHMSEEIHNAATVVPWSILTGLLLNGTLGFAMMIAILFCMGDVDAATAENPRYPFMAIFHNAVGSTAGAAVMSAIVVFMTFSATTGCLASTSRVYWAFARDHGVPGWRYLKKVSPRTSIPTYSVLTSCVISVILSFVNIGDATAFNGIISVSIAGLFGSYLMAASLLLYRRVTGAIHERNDDDTLTNTTGSGLSWGPWRLPGLFGTANNILCCSFLLFVLFFSFWPASREVTPQNMNWAVLVTVVVVAWSIVYYFAWARKTYSGPIIEV</sequence>
<reference evidence="1 2" key="1">
    <citation type="journal article" date="2022" name="New Phytol.">
        <title>Ecological generalism drives hyperdiversity of secondary metabolite gene clusters in xylarialean endophytes.</title>
        <authorList>
            <person name="Franco M.E.E."/>
            <person name="Wisecaver J.H."/>
            <person name="Arnold A.E."/>
            <person name="Ju Y.M."/>
            <person name="Slot J.C."/>
            <person name="Ahrendt S."/>
            <person name="Moore L.P."/>
            <person name="Eastman K.E."/>
            <person name="Scott K."/>
            <person name="Konkel Z."/>
            <person name="Mondo S.J."/>
            <person name="Kuo A."/>
            <person name="Hayes R.D."/>
            <person name="Haridas S."/>
            <person name="Andreopoulos B."/>
            <person name="Riley R."/>
            <person name="LaButti K."/>
            <person name="Pangilinan J."/>
            <person name="Lipzen A."/>
            <person name="Amirebrahimi M."/>
            <person name="Yan J."/>
            <person name="Adam C."/>
            <person name="Keymanesh K."/>
            <person name="Ng V."/>
            <person name="Louie K."/>
            <person name="Northen T."/>
            <person name="Drula E."/>
            <person name="Henrissat B."/>
            <person name="Hsieh H.M."/>
            <person name="Youens-Clark K."/>
            <person name="Lutzoni F."/>
            <person name="Miadlikowska J."/>
            <person name="Eastwood D.C."/>
            <person name="Hamelin R.C."/>
            <person name="Grigoriev I.V."/>
            <person name="U'Ren J.M."/>
        </authorList>
    </citation>
    <scope>NUCLEOTIDE SEQUENCE [LARGE SCALE GENOMIC DNA]</scope>
    <source>
        <strain evidence="1 2">ER1909</strain>
    </source>
</reference>
<evidence type="ECO:0000313" key="2">
    <source>
        <dbReference type="Proteomes" id="UP001497680"/>
    </source>
</evidence>
<dbReference type="Proteomes" id="UP001497680">
    <property type="component" value="Unassembled WGS sequence"/>
</dbReference>
<name>A0ACC0D1S7_9PEZI</name>
<evidence type="ECO:0000313" key="1">
    <source>
        <dbReference type="EMBL" id="KAI6086502.1"/>
    </source>
</evidence>
<keyword evidence="2" id="KW-1185">Reference proteome</keyword>
<accession>A0ACC0D1S7</accession>
<proteinExistence type="predicted"/>
<protein>
    <submittedName>
        <fullName evidence="1">Amino acid transporter</fullName>
    </submittedName>
</protein>
<dbReference type="EMBL" id="MU394315">
    <property type="protein sequence ID" value="KAI6086502.1"/>
    <property type="molecule type" value="Genomic_DNA"/>
</dbReference>
<organism evidence="1 2">
    <name type="scientific">Hypoxylon rubiginosum</name>
    <dbReference type="NCBI Taxonomy" id="110542"/>
    <lineage>
        <taxon>Eukaryota</taxon>
        <taxon>Fungi</taxon>
        <taxon>Dikarya</taxon>
        <taxon>Ascomycota</taxon>
        <taxon>Pezizomycotina</taxon>
        <taxon>Sordariomycetes</taxon>
        <taxon>Xylariomycetidae</taxon>
        <taxon>Xylariales</taxon>
        <taxon>Hypoxylaceae</taxon>
        <taxon>Hypoxylon</taxon>
    </lineage>
</organism>
<gene>
    <name evidence="1" type="ORF">F4821DRAFT_238390</name>
</gene>